<keyword evidence="3" id="KW-1185">Reference proteome</keyword>
<feature type="domain" description="AMP-dependent synthetase/ligase" evidence="1">
    <location>
        <begin position="89"/>
        <end position="362"/>
    </location>
</feature>
<proteinExistence type="predicted"/>
<dbReference type="GO" id="GO:0006631">
    <property type="term" value="P:fatty acid metabolic process"/>
    <property type="evidence" value="ECO:0007669"/>
    <property type="project" value="TreeGrafter"/>
</dbReference>
<dbReference type="Proteomes" id="UP000054279">
    <property type="component" value="Unassembled WGS sequence"/>
</dbReference>
<dbReference type="PANTHER" id="PTHR43201:SF3">
    <property type="entry name" value="ENZYME, PUTATIVE (JCVI)-RELATED"/>
    <property type="match status" value="1"/>
</dbReference>
<dbReference type="InterPro" id="IPR020845">
    <property type="entry name" value="AMP-binding_CS"/>
</dbReference>
<accession>A0A0C9UTQ1</accession>
<dbReference type="PROSITE" id="PS00455">
    <property type="entry name" value="AMP_BINDING"/>
    <property type="match status" value="1"/>
</dbReference>
<reference evidence="2 3" key="1">
    <citation type="submission" date="2014-06" db="EMBL/GenBank/DDBJ databases">
        <title>Evolutionary Origins and Diversification of the Mycorrhizal Mutualists.</title>
        <authorList>
            <consortium name="DOE Joint Genome Institute"/>
            <consortium name="Mycorrhizal Genomics Consortium"/>
            <person name="Kohler A."/>
            <person name="Kuo A."/>
            <person name="Nagy L.G."/>
            <person name="Floudas D."/>
            <person name="Copeland A."/>
            <person name="Barry K.W."/>
            <person name="Cichocki N."/>
            <person name="Veneault-Fourrey C."/>
            <person name="LaButti K."/>
            <person name="Lindquist E.A."/>
            <person name="Lipzen A."/>
            <person name="Lundell T."/>
            <person name="Morin E."/>
            <person name="Murat C."/>
            <person name="Riley R."/>
            <person name="Ohm R."/>
            <person name="Sun H."/>
            <person name="Tunlid A."/>
            <person name="Henrissat B."/>
            <person name="Grigoriev I.V."/>
            <person name="Hibbett D.S."/>
            <person name="Martin F."/>
        </authorList>
    </citation>
    <scope>NUCLEOTIDE SEQUENCE [LARGE SCALE GENOMIC DNA]</scope>
    <source>
        <strain evidence="2 3">SS14</strain>
    </source>
</reference>
<evidence type="ECO:0000313" key="3">
    <source>
        <dbReference type="Proteomes" id="UP000054279"/>
    </source>
</evidence>
<sequence length="367" mass="40389">PLPPPPQTQCLSSNTFKIPPLDGSLTVPELYEWVAKNSPKHPLFVYPTESGEVKTIYWDDAIRAIHKCAKIVKEIISPTLHAPQEEAPVIAILAQCDSPSYLAMHMSILRANCVSFLISSRNSPAAVAHLIKEVNVEYVAVGYEYSMKTLLEDTLEILKSQYPEARLPSVITVPHYEDLYGSTSEVDAVDMEDLPFRRKNPGDLMVYLHSSGSTSFPKPIPFSNRRLLELAHVIFYGEKDATGFILSQHVIPLFHMMGMIQLQWVCAAGLVLSIFEPKIPATLPTPDSVYEAARVTKSQAILAPPSIIEAWSTNPEHVKWLAGLESVLYGGAPLNHAVGNYLTSQGVAIYSGYGSTEAGVLSRYLPS</sequence>
<dbReference type="GO" id="GO:0031956">
    <property type="term" value="F:medium-chain fatty acid-CoA ligase activity"/>
    <property type="evidence" value="ECO:0007669"/>
    <property type="project" value="TreeGrafter"/>
</dbReference>
<dbReference type="AlphaFoldDB" id="A0A0C9UTQ1"/>
<dbReference type="SUPFAM" id="SSF56801">
    <property type="entry name" value="Acetyl-CoA synthetase-like"/>
    <property type="match status" value="1"/>
</dbReference>
<feature type="non-terminal residue" evidence="2">
    <location>
        <position position="367"/>
    </location>
</feature>
<dbReference type="Pfam" id="PF00501">
    <property type="entry name" value="AMP-binding"/>
    <property type="match status" value="1"/>
</dbReference>
<name>A0A0C9UTQ1_SPHS4</name>
<protein>
    <recommendedName>
        <fullName evidence="1">AMP-dependent synthetase/ligase domain-containing protein</fullName>
    </recommendedName>
</protein>
<dbReference type="Gene3D" id="3.40.50.12780">
    <property type="entry name" value="N-terminal domain of ligase-like"/>
    <property type="match status" value="1"/>
</dbReference>
<evidence type="ECO:0000259" key="1">
    <source>
        <dbReference type="Pfam" id="PF00501"/>
    </source>
</evidence>
<dbReference type="HOGENOM" id="CLU_002220_3_0_1"/>
<dbReference type="InterPro" id="IPR042099">
    <property type="entry name" value="ANL_N_sf"/>
</dbReference>
<dbReference type="PANTHER" id="PTHR43201">
    <property type="entry name" value="ACYL-COA SYNTHETASE"/>
    <property type="match status" value="1"/>
</dbReference>
<dbReference type="InterPro" id="IPR000873">
    <property type="entry name" value="AMP-dep_synth/lig_dom"/>
</dbReference>
<organism evidence="2 3">
    <name type="scientific">Sphaerobolus stellatus (strain SS14)</name>
    <dbReference type="NCBI Taxonomy" id="990650"/>
    <lineage>
        <taxon>Eukaryota</taxon>
        <taxon>Fungi</taxon>
        <taxon>Dikarya</taxon>
        <taxon>Basidiomycota</taxon>
        <taxon>Agaricomycotina</taxon>
        <taxon>Agaricomycetes</taxon>
        <taxon>Phallomycetidae</taxon>
        <taxon>Geastrales</taxon>
        <taxon>Sphaerobolaceae</taxon>
        <taxon>Sphaerobolus</taxon>
    </lineage>
</organism>
<dbReference type="EMBL" id="KN837303">
    <property type="protein sequence ID" value="KIJ28550.1"/>
    <property type="molecule type" value="Genomic_DNA"/>
</dbReference>
<gene>
    <name evidence="2" type="ORF">M422DRAFT_37306</name>
</gene>
<dbReference type="OrthoDB" id="429813at2759"/>
<evidence type="ECO:0000313" key="2">
    <source>
        <dbReference type="EMBL" id="KIJ28550.1"/>
    </source>
</evidence>